<proteinExistence type="predicted"/>
<reference evidence="1" key="2">
    <citation type="journal article" date="2021" name="PeerJ">
        <title>Extensive microbial diversity within the chicken gut microbiome revealed by metagenomics and culture.</title>
        <authorList>
            <person name="Gilroy R."/>
            <person name="Ravi A."/>
            <person name="Getino M."/>
            <person name="Pursley I."/>
            <person name="Horton D.L."/>
            <person name="Alikhan N.F."/>
            <person name="Baker D."/>
            <person name="Gharbi K."/>
            <person name="Hall N."/>
            <person name="Watson M."/>
            <person name="Adriaenssens E.M."/>
            <person name="Foster-Nyarko E."/>
            <person name="Jarju S."/>
            <person name="Secka A."/>
            <person name="Antonio M."/>
            <person name="Oren A."/>
            <person name="Chaudhuri R.R."/>
            <person name="La Ragione R."/>
            <person name="Hildebrand F."/>
            <person name="Pallen M.J."/>
        </authorList>
    </citation>
    <scope>NUCLEOTIDE SEQUENCE</scope>
    <source>
        <strain evidence="1">ChiSjej6B24-2974</strain>
    </source>
</reference>
<sequence length="89" mass="10076">MDEFRLITYCLQRPFEGWPTREALDKSASEWLAEAQREFDAFCRALPGGLREEAADRVGNLCARQSTEAFARGLRAGARLTVRLLKEDA</sequence>
<evidence type="ECO:0000313" key="2">
    <source>
        <dbReference type="Proteomes" id="UP000824260"/>
    </source>
</evidence>
<name>A0A9D1CXL9_9FIRM</name>
<comment type="caution">
    <text evidence="1">The sequence shown here is derived from an EMBL/GenBank/DDBJ whole genome shotgun (WGS) entry which is preliminary data.</text>
</comment>
<dbReference type="AlphaFoldDB" id="A0A9D1CXL9"/>
<gene>
    <name evidence="1" type="ORF">IAA52_12195</name>
</gene>
<dbReference type="EMBL" id="DVFZ01000113">
    <property type="protein sequence ID" value="HIQ83843.1"/>
    <property type="molecule type" value="Genomic_DNA"/>
</dbReference>
<accession>A0A9D1CXL9</accession>
<dbReference type="Proteomes" id="UP000824260">
    <property type="component" value="Unassembled WGS sequence"/>
</dbReference>
<organism evidence="1 2">
    <name type="scientific">Candidatus Pullichristensenella stercorigallinarum</name>
    <dbReference type="NCBI Taxonomy" id="2840909"/>
    <lineage>
        <taxon>Bacteria</taxon>
        <taxon>Bacillati</taxon>
        <taxon>Bacillota</taxon>
        <taxon>Clostridia</taxon>
        <taxon>Candidatus Pullichristensenella</taxon>
    </lineage>
</organism>
<reference evidence="1" key="1">
    <citation type="submission" date="2020-10" db="EMBL/GenBank/DDBJ databases">
        <authorList>
            <person name="Gilroy R."/>
        </authorList>
    </citation>
    <scope>NUCLEOTIDE SEQUENCE</scope>
    <source>
        <strain evidence="1">ChiSjej6B24-2974</strain>
    </source>
</reference>
<evidence type="ECO:0000313" key="1">
    <source>
        <dbReference type="EMBL" id="HIQ83843.1"/>
    </source>
</evidence>
<protein>
    <submittedName>
        <fullName evidence="1">Uncharacterized protein</fullName>
    </submittedName>
</protein>